<dbReference type="Proteomes" id="UP001233172">
    <property type="component" value="Unassembled WGS sequence"/>
</dbReference>
<gene>
    <name evidence="1" type="ORF">Bpfe_008509</name>
</gene>
<feature type="non-terminal residue" evidence="1">
    <location>
        <position position="1"/>
    </location>
</feature>
<name>A0AAD8FFZ3_BIOPF</name>
<sequence>KTFPSLVHRKHSLLWSTENMPFSGSHKTFTSLVHRKHSLLWFTENIHFSGSQKTFTSLVHRKHSLLWFTENIPPTEYYGTEFIMFIIPNRIAQGEITAFASNDITTVTLADEKGARGENFFLTKQGDVQI</sequence>
<keyword evidence="2" id="KW-1185">Reference proteome</keyword>
<reference evidence="1" key="2">
    <citation type="submission" date="2023-04" db="EMBL/GenBank/DDBJ databases">
        <authorList>
            <person name="Bu L."/>
            <person name="Lu L."/>
            <person name="Laidemitt M.R."/>
            <person name="Zhang S.M."/>
            <person name="Mutuku M."/>
            <person name="Mkoji G."/>
            <person name="Steinauer M."/>
            <person name="Loker E.S."/>
        </authorList>
    </citation>
    <scope>NUCLEOTIDE SEQUENCE</scope>
    <source>
        <strain evidence="1">KasaAsao</strain>
        <tissue evidence="1">Whole Snail</tissue>
    </source>
</reference>
<feature type="non-terminal residue" evidence="1">
    <location>
        <position position="130"/>
    </location>
</feature>
<comment type="caution">
    <text evidence="1">The sequence shown here is derived from an EMBL/GenBank/DDBJ whole genome shotgun (WGS) entry which is preliminary data.</text>
</comment>
<evidence type="ECO:0000313" key="1">
    <source>
        <dbReference type="EMBL" id="KAK0062016.1"/>
    </source>
</evidence>
<organism evidence="1 2">
    <name type="scientific">Biomphalaria pfeifferi</name>
    <name type="common">Bloodfluke planorb</name>
    <name type="synonym">Freshwater snail</name>
    <dbReference type="NCBI Taxonomy" id="112525"/>
    <lineage>
        <taxon>Eukaryota</taxon>
        <taxon>Metazoa</taxon>
        <taxon>Spiralia</taxon>
        <taxon>Lophotrochozoa</taxon>
        <taxon>Mollusca</taxon>
        <taxon>Gastropoda</taxon>
        <taxon>Heterobranchia</taxon>
        <taxon>Euthyneura</taxon>
        <taxon>Panpulmonata</taxon>
        <taxon>Hygrophila</taxon>
        <taxon>Lymnaeoidea</taxon>
        <taxon>Planorbidae</taxon>
        <taxon>Biomphalaria</taxon>
    </lineage>
</organism>
<dbReference type="EMBL" id="JASAOG010000027">
    <property type="protein sequence ID" value="KAK0062016.1"/>
    <property type="molecule type" value="Genomic_DNA"/>
</dbReference>
<accession>A0AAD8FFZ3</accession>
<reference evidence="1" key="1">
    <citation type="journal article" date="2023" name="PLoS Negl. Trop. Dis.">
        <title>A genome sequence for Biomphalaria pfeifferi, the major vector snail for the human-infecting parasite Schistosoma mansoni.</title>
        <authorList>
            <person name="Bu L."/>
            <person name="Lu L."/>
            <person name="Laidemitt M.R."/>
            <person name="Zhang S.M."/>
            <person name="Mutuku M."/>
            <person name="Mkoji G."/>
            <person name="Steinauer M."/>
            <person name="Loker E.S."/>
        </authorList>
    </citation>
    <scope>NUCLEOTIDE SEQUENCE</scope>
    <source>
        <strain evidence="1">KasaAsao</strain>
    </source>
</reference>
<dbReference type="AlphaFoldDB" id="A0AAD8FFZ3"/>
<protein>
    <submittedName>
        <fullName evidence="1">Uncharacterized protein</fullName>
    </submittedName>
</protein>
<proteinExistence type="predicted"/>
<evidence type="ECO:0000313" key="2">
    <source>
        <dbReference type="Proteomes" id="UP001233172"/>
    </source>
</evidence>